<dbReference type="GO" id="GO:0043565">
    <property type="term" value="F:sequence-specific DNA binding"/>
    <property type="evidence" value="ECO:0007669"/>
    <property type="project" value="InterPro"/>
</dbReference>
<protein>
    <recommendedName>
        <fullName evidence="4">HTH araC/xylS-type domain-containing protein</fullName>
    </recommendedName>
</protein>
<dbReference type="Pfam" id="PF12833">
    <property type="entry name" value="HTH_18"/>
    <property type="match status" value="1"/>
</dbReference>
<keyword evidence="2" id="KW-0238">DNA-binding</keyword>
<dbReference type="InterPro" id="IPR009057">
    <property type="entry name" value="Homeodomain-like_sf"/>
</dbReference>
<keyword evidence="1" id="KW-0805">Transcription regulation</keyword>
<dbReference type="PANTHER" id="PTHR43280">
    <property type="entry name" value="ARAC-FAMILY TRANSCRIPTIONAL REGULATOR"/>
    <property type="match status" value="1"/>
</dbReference>
<evidence type="ECO:0000313" key="5">
    <source>
        <dbReference type="EMBL" id="ANE45704.1"/>
    </source>
</evidence>
<dbReference type="InterPro" id="IPR011051">
    <property type="entry name" value="RmlC_Cupin_sf"/>
</dbReference>
<reference evidence="5 6" key="1">
    <citation type="submission" date="2015-01" db="EMBL/GenBank/DDBJ databases">
        <title>Paenibacillus swuensis/DY6/whole genome sequencing.</title>
        <authorList>
            <person name="Kim M.K."/>
            <person name="Srinivasan S."/>
            <person name="Lee J.-J."/>
        </authorList>
    </citation>
    <scope>NUCLEOTIDE SEQUENCE [LARGE SCALE GENOMIC DNA]</scope>
    <source>
        <strain evidence="5 6">DY6</strain>
    </source>
</reference>
<accession>A0A172TFM4</accession>
<dbReference type="SMART" id="SM00342">
    <property type="entry name" value="HTH_ARAC"/>
    <property type="match status" value="1"/>
</dbReference>
<dbReference type="InterPro" id="IPR018060">
    <property type="entry name" value="HTH_AraC"/>
</dbReference>
<dbReference type="KEGG" id="pswu:SY83_04635"/>
<dbReference type="PATRIC" id="fig|1178515.4.peg.934"/>
<dbReference type="GO" id="GO:0003700">
    <property type="term" value="F:DNA-binding transcription factor activity"/>
    <property type="evidence" value="ECO:0007669"/>
    <property type="project" value="InterPro"/>
</dbReference>
<dbReference type="PANTHER" id="PTHR43280:SF2">
    <property type="entry name" value="HTH-TYPE TRANSCRIPTIONAL REGULATOR EXSA"/>
    <property type="match status" value="1"/>
</dbReference>
<gene>
    <name evidence="5" type="ORF">SY83_04635</name>
</gene>
<keyword evidence="3" id="KW-0804">Transcription</keyword>
<name>A0A172TFM4_9BACL</name>
<dbReference type="Gene3D" id="1.10.10.60">
    <property type="entry name" value="Homeodomain-like"/>
    <property type="match status" value="2"/>
</dbReference>
<keyword evidence="6" id="KW-1185">Reference proteome</keyword>
<sequence>MEVGGVQGYGGRNITFRSHVYWHEIAAFQLSEDTYESWALFAVTEGAFRYEIGGQEGLAGAGDLVLCPPGTLFARKVVNRLSFHFFFFDGEEGAGRWWSGRRGLKDRERLRANDCYLAAVGRLYPDADHPTRGLYLLDLLQTAELELQLAAVEKGDGQVDRDGTVLQEGEREDAVRMQSVVAWLTEHYADKLSLKEAAAQWQLSPVQLTRKFKAYTGETPMDYLTSLRLEKARELLLHTRLNLNEIAEACGYDNGYYLSRVFHSKIKMPPSVYRQRHQV</sequence>
<evidence type="ECO:0000256" key="2">
    <source>
        <dbReference type="ARBA" id="ARBA00023125"/>
    </source>
</evidence>
<dbReference type="SUPFAM" id="SSF51182">
    <property type="entry name" value="RmlC-like cupins"/>
    <property type="match status" value="1"/>
</dbReference>
<dbReference type="AlphaFoldDB" id="A0A172TFM4"/>
<dbReference type="STRING" id="1178515.SY83_04635"/>
<evidence type="ECO:0000259" key="4">
    <source>
        <dbReference type="PROSITE" id="PS01124"/>
    </source>
</evidence>
<evidence type="ECO:0000256" key="3">
    <source>
        <dbReference type="ARBA" id="ARBA00023163"/>
    </source>
</evidence>
<feature type="domain" description="HTH araC/xylS-type" evidence="4">
    <location>
        <begin position="178"/>
        <end position="276"/>
    </location>
</feature>
<proteinExistence type="predicted"/>
<dbReference type="Proteomes" id="UP000076927">
    <property type="component" value="Chromosome"/>
</dbReference>
<organism evidence="5 6">
    <name type="scientific">Paenibacillus swuensis</name>
    <dbReference type="NCBI Taxonomy" id="1178515"/>
    <lineage>
        <taxon>Bacteria</taxon>
        <taxon>Bacillati</taxon>
        <taxon>Bacillota</taxon>
        <taxon>Bacilli</taxon>
        <taxon>Bacillales</taxon>
        <taxon>Paenibacillaceae</taxon>
        <taxon>Paenibacillus</taxon>
    </lineage>
</organism>
<dbReference type="SUPFAM" id="SSF46689">
    <property type="entry name" value="Homeodomain-like"/>
    <property type="match status" value="2"/>
</dbReference>
<dbReference type="EMBL" id="CP011388">
    <property type="protein sequence ID" value="ANE45704.1"/>
    <property type="molecule type" value="Genomic_DNA"/>
</dbReference>
<dbReference type="OrthoDB" id="2636626at2"/>
<evidence type="ECO:0000313" key="6">
    <source>
        <dbReference type="Proteomes" id="UP000076927"/>
    </source>
</evidence>
<evidence type="ECO:0000256" key="1">
    <source>
        <dbReference type="ARBA" id="ARBA00023015"/>
    </source>
</evidence>
<dbReference type="PROSITE" id="PS01124">
    <property type="entry name" value="HTH_ARAC_FAMILY_2"/>
    <property type="match status" value="1"/>
</dbReference>